<feature type="compositionally biased region" description="Polar residues" evidence="1">
    <location>
        <begin position="685"/>
        <end position="696"/>
    </location>
</feature>
<evidence type="ECO:0000256" key="1">
    <source>
        <dbReference type="SAM" id="MobiDB-lite"/>
    </source>
</evidence>
<feature type="compositionally biased region" description="Low complexity" evidence="1">
    <location>
        <begin position="317"/>
        <end position="330"/>
    </location>
</feature>
<dbReference type="Proteomes" id="UP001050691">
    <property type="component" value="Unassembled WGS sequence"/>
</dbReference>
<feature type="compositionally biased region" description="Polar residues" evidence="1">
    <location>
        <begin position="911"/>
        <end position="927"/>
    </location>
</feature>
<feature type="region of interest" description="Disordered" evidence="1">
    <location>
        <begin position="1172"/>
        <end position="1237"/>
    </location>
</feature>
<gene>
    <name evidence="2" type="ORF">Clacol_009514</name>
</gene>
<feature type="compositionally biased region" description="Low complexity" evidence="1">
    <location>
        <begin position="934"/>
        <end position="951"/>
    </location>
</feature>
<feature type="compositionally biased region" description="Low complexity" evidence="1">
    <location>
        <begin position="1663"/>
        <end position="1675"/>
    </location>
</feature>
<feature type="compositionally biased region" description="Basic and acidic residues" evidence="1">
    <location>
        <begin position="1221"/>
        <end position="1230"/>
    </location>
</feature>
<reference evidence="2" key="1">
    <citation type="submission" date="2021-10" db="EMBL/GenBank/DDBJ databases">
        <title>De novo Genome Assembly of Clathrus columnatus (Basidiomycota, Fungi) Using Illumina and Nanopore Sequence Data.</title>
        <authorList>
            <person name="Ogiso-Tanaka E."/>
            <person name="Itagaki H."/>
            <person name="Hosoya T."/>
            <person name="Hosaka K."/>
        </authorList>
    </citation>
    <scope>NUCLEOTIDE SEQUENCE</scope>
    <source>
        <strain evidence="2">MO-923</strain>
    </source>
</reference>
<feature type="compositionally biased region" description="Polar residues" evidence="1">
    <location>
        <begin position="462"/>
        <end position="473"/>
    </location>
</feature>
<feature type="region of interest" description="Disordered" evidence="1">
    <location>
        <begin position="1477"/>
        <end position="1535"/>
    </location>
</feature>
<feature type="compositionally biased region" description="Polar residues" evidence="1">
    <location>
        <begin position="1298"/>
        <end position="1307"/>
    </location>
</feature>
<name>A0AAV5ARC4_9AGAM</name>
<feature type="region of interest" description="Disordered" evidence="1">
    <location>
        <begin position="880"/>
        <end position="1012"/>
    </location>
</feature>
<feature type="region of interest" description="Disordered" evidence="1">
    <location>
        <begin position="1067"/>
        <end position="1146"/>
    </location>
</feature>
<feature type="region of interest" description="Disordered" evidence="1">
    <location>
        <begin position="462"/>
        <end position="533"/>
    </location>
</feature>
<feature type="compositionally biased region" description="Basic and acidic residues" evidence="1">
    <location>
        <begin position="1513"/>
        <end position="1530"/>
    </location>
</feature>
<feature type="compositionally biased region" description="Polar residues" evidence="1">
    <location>
        <begin position="331"/>
        <end position="340"/>
    </location>
</feature>
<feature type="compositionally biased region" description="Polar residues" evidence="1">
    <location>
        <begin position="880"/>
        <end position="894"/>
    </location>
</feature>
<feature type="region of interest" description="Disordered" evidence="1">
    <location>
        <begin position="795"/>
        <end position="838"/>
    </location>
</feature>
<feature type="compositionally biased region" description="Low complexity" evidence="1">
    <location>
        <begin position="270"/>
        <end position="292"/>
    </location>
</feature>
<feature type="compositionally biased region" description="Basic and acidic residues" evidence="1">
    <location>
        <begin position="962"/>
        <end position="975"/>
    </location>
</feature>
<organism evidence="2 3">
    <name type="scientific">Clathrus columnatus</name>
    <dbReference type="NCBI Taxonomy" id="1419009"/>
    <lineage>
        <taxon>Eukaryota</taxon>
        <taxon>Fungi</taxon>
        <taxon>Dikarya</taxon>
        <taxon>Basidiomycota</taxon>
        <taxon>Agaricomycotina</taxon>
        <taxon>Agaricomycetes</taxon>
        <taxon>Phallomycetidae</taxon>
        <taxon>Phallales</taxon>
        <taxon>Clathraceae</taxon>
        <taxon>Clathrus</taxon>
    </lineage>
</organism>
<feature type="compositionally biased region" description="Polar residues" evidence="1">
    <location>
        <begin position="976"/>
        <end position="985"/>
    </location>
</feature>
<feature type="compositionally biased region" description="Acidic residues" evidence="1">
    <location>
        <begin position="89"/>
        <end position="98"/>
    </location>
</feature>
<feature type="region of interest" description="Disordered" evidence="1">
    <location>
        <begin position="1"/>
        <end position="102"/>
    </location>
</feature>
<protein>
    <submittedName>
        <fullName evidence="2">Uncharacterized protein</fullName>
    </submittedName>
</protein>
<feature type="region of interest" description="Disordered" evidence="1">
    <location>
        <begin position="244"/>
        <end position="340"/>
    </location>
</feature>
<feature type="region of interest" description="Disordered" evidence="1">
    <location>
        <begin position="656"/>
        <end position="698"/>
    </location>
</feature>
<feature type="region of interest" description="Disordered" evidence="1">
    <location>
        <begin position="1253"/>
        <end position="1321"/>
    </location>
</feature>
<feature type="compositionally biased region" description="Basic and acidic residues" evidence="1">
    <location>
        <begin position="497"/>
        <end position="524"/>
    </location>
</feature>
<feature type="compositionally biased region" description="Low complexity" evidence="1">
    <location>
        <begin position="1195"/>
        <end position="1208"/>
    </location>
</feature>
<dbReference type="EMBL" id="BPWL01000010">
    <property type="protein sequence ID" value="GJJ15238.1"/>
    <property type="molecule type" value="Genomic_DNA"/>
</dbReference>
<feature type="compositionally biased region" description="Low complexity" evidence="1">
    <location>
        <begin position="1696"/>
        <end position="1707"/>
    </location>
</feature>
<feature type="region of interest" description="Disordered" evidence="1">
    <location>
        <begin position="1656"/>
        <end position="1716"/>
    </location>
</feature>
<accession>A0AAV5ARC4</accession>
<keyword evidence="3" id="KW-1185">Reference proteome</keyword>
<proteinExistence type="predicted"/>
<comment type="caution">
    <text evidence="2">The sequence shown here is derived from an EMBL/GenBank/DDBJ whole genome shotgun (WGS) entry which is preliminary data.</text>
</comment>
<evidence type="ECO:0000313" key="2">
    <source>
        <dbReference type="EMBL" id="GJJ15238.1"/>
    </source>
</evidence>
<feature type="compositionally biased region" description="Polar residues" evidence="1">
    <location>
        <begin position="1067"/>
        <end position="1080"/>
    </location>
</feature>
<feature type="compositionally biased region" description="Basic residues" evidence="1">
    <location>
        <begin position="1181"/>
        <end position="1193"/>
    </location>
</feature>
<feature type="compositionally biased region" description="Polar residues" evidence="1">
    <location>
        <begin position="808"/>
        <end position="838"/>
    </location>
</feature>
<feature type="compositionally biased region" description="Basic and acidic residues" evidence="1">
    <location>
        <begin position="672"/>
        <end position="684"/>
    </location>
</feature>
<evidence type="ECO:0000313" key="3">
    <source>
        <dbReference type="Proteomes" id="UP001050691"/>
    </source>
</evidence>
<sequence length="1895" mass="204252">MSRTGTKTHERDLSSDISFPTYTTTNANANITSRHDQTVAFPSEYLPPRRRPRGNTFGLPAPDTGKMLVPTDKSRTEGVMRPQQQEVNEQYDEDGDEDEHGRYSYHNHNDMNPRNQDHTFGVNMPHLTGRRSRTDSYASTTSAYSYAYDADASRLYGADGTRIGEPGYNNVSMNRERSSVYATGSMSVQDSIYGENNDKDRTSMLTSTTMDFYNHWSSSETGGPRGSITSFLTFGQSATPRRISVVGGGSGHDVGGSTAIKPSINGGADGADSAASRHGVSPSPALSLSVLDSHPHTTTRTLRHSGYKVSPRPSVESLRSSHSVVGSSGLNPGSASHLSSSGIPPTNIAAVNNTNTGSHAISMSSGEPFRSARSALIATTASRLNHNSEHSSSTQSITPASSLPFKPLPIFLPRPGTSSTHRIHRSDSLEKLHARRRSTVSSIGSTSGVNIVNGVLTFNSAPNTARTNGTVTPSVVVGRPKSGSGSGMSRLAIGVLQEREMRERDKKREKGKEKEKPSTLRDDQPSQGLYSPVELPQSSQFQHDNELRKGQQLTIISSQSGIVSPSGSLFIESFHSPIDATLNSNLKGVTSETASSSVSYRHVDVPIATSRIIDDRRVHGYKAKNEEAASVSDGGVPDGDEDDTRILPQLLTRSHRNAAPQVGVGSQPFVNEESRGRSFAHKPDNGSTDDSGNDTLPSKKMRNAVQSVLFIAHDALPSALAVFRWHVTTISPTTATASPTRRLLHSVSQPSLRSFVQDIQSPPKSNLNQVYPPPPLPTLPPNHPQFVSEPHPYAMYGDRRYASGSGSGSHNFHLSTNADPMESSNPNSTDIPNINGSIHISHPYSHAYAESRQKDVRNNSSYLAIPFDSQLTSALMNASSASAHDSKSQVTSPPSGFKRTLRSSFKLPGSSRPNSSANATEGSNVGNLTVPGKTRTSTGGSLRSLRSSVSTPNLRNIFKFGHSNDNKPRDGEAAHDSNQSSNTKGKQPALPGSSSNAKQPPTPKKNKHPKTQYTAETWCDALLFPRPRFRAHVISPPASPIHVSALLTVNSQPQSSPGVDWVLPTATTSSSISPGLSPNTDGKHTTVIPPRTPPPRESHFTTDLYLNAIPPPPNLKPAPKGRLRKGPAPPLPSSSNIANSDRVEPEQPMLSGLEQALIAGEVRDREREKWSEVAKSSFQNRRSRSLSRSRKRAGTTSTMTSSAPSAPSERSRGRGRNFSDAGRKSEERIHGPTNSISRSLAAGLTSIAAEAFRQPTPTISTVSHHGRGTGGSHHGHGTSHYQTTTMATDSQHSHGYHSRTTSESGPASQRHGHSRNTSWGKAALKKLCGGTSEDEDDIRRPGDDNAVVSRGRIRANGNDEVTEENKLVNEGSRNQSRHEVNTGIEVNSILPDKTSTPHPAIATTQRSLSPDSSTSEHKDIVIALSTPPPQLSTPNGTLIEFPDLSGHPYAQSRTFPASAPYAGPYPLSRDYKPLYTPRNHSNHHRLHSNSTGNAVSETVEAKPMRPPPLHLEPVTRDDGSDSRSSHRRQADPTPYAYANVIEINKRESTLGVEEALLSSSSFRRFVDAILEDDKSDISGAIDVLAEAETPKHSPGNLNDDDEEQLSPYPVLRDVPILPNPLSNNVHYEAQMSRPFGAVDDLEQFRDLFFKPFHPPSGNEAVDSSDSSRFFPRSPSTNSPRHLGSSDFLFGDGHSKGSGSVVGSPSQVRQFSYERERRDFSNTDGDIVRSPSLMGLKDAALHLASTEPVVYTSGQDFPEDIESSRASSVIEHGFVEDTLRLGTVQPSVPVTTESGERRQSTTLSFIDNAPKRDTIMSTASAYSLPSVRGHNNNELRESFVTSASSSTSGVTKLLGNFPAPPPPLGTTGVGSASRPDSYHFLGLAEFNRIAASTSKT</sequence>